<dbReference type="Proteomes" id="UP000237381">
    <property type="component" value="Unassembled WGS sequence"/>
</dbReference>
<evidence type="ECO:0000259" key="5">
    <source>
        <dbReference type="Pfam" id="PF00535"/>
    </source>
</evidence>
<dbReference type="EMBL" id="PQGA01000005">
    <property type="protein sequence ID" value="POR52324.1"/>
    <property type="molecule type" value="Genomic_DNA"/>
</dbReference>
<evidence type="ECO:0000256" key="2">
    <source>
        <dbReference type="ARBA" id="ARBA00022676"/>
    </source>
</evidence>
<sequence length="328" mass="35410">MNASAPAPGASGAPSAPTPPSGSRITVVVLTRNHVRQTVDTVARLTALPEHPYVIVADNGSTDSTVGLLASLFPQVRIVQGLGDRGMTGFNRAVALAPTEYVACCDDSTWFAPGALAHAVQWLDEHRQVAVLNARVVGHDEREIHPACLMLNATSPGDDDLPGPALANYMAGACVFRTAVFRTLGGYEERLSHGGAEELAALDVLAAGHSIVYCESALAHREPLYRWLTRAQHCTHARNSAWVAWMRLPMRDALAATGRALVVFARQRSLGPAGFALLRGAFWALRRRRVAPAHVVLLTRQVRRAERLVRAGIPAMAEKYDRAGQRAW</sequence>
<keyword evidence="2" id="KW-0328">Glycosyltransferase</keyword>
<protein>
    <submittedName>
        <fullName evidence="6">GT2 family glycosyltransferase</fullName>
    </submittedName>
</protein>
<dbReference type="InterPro" id="IPR001173">
    <property type="entry name" value="Glyco_trans_2-like"/>
</dbReference>
<feature type="domain" description="Glycosyltransferase 2-like" evidence="5">
    <location>
        <begin position="27"/>
        <end position="183"/>
    </location>
</feature>
<evidence type="ECO:0000256" key="4">
    <source>
        <dbReference type="SAM" id="MobiDB-lite"/>
    </source>
</evidence>
<name>A0A2S4MC81_9BURK</name>
<dbReference type="Pfam" id="PF00535">
    <property type="entry name" value="Glycos_transf_2"/>
    <property type="match status" value="1"/>
</dbReference>
<accession>A0A2S4MC81</accession>
<reference evidence="6 7" key="1">
    <citation type="submission" date="2018-01" db="EMBL/GenBank/DDBJ databases">
        <title>Genomic Encyclopedia of Type Strains, Phase III (KMG-III): the genomes of soil and plant-associated and newly described type strains.</title>
        <authorList>
            <person name="Whitman W."/>
        </authorList>
    </citation>
    <scope>NUCLEOTIDE SEQUENCE [LARGE SCALE GENOMIC DNA]</scope>
    <source>
        <strain evidence="6 7">JCM 18070</strain>
    </source>
</reference>
<gene>
    <name evidence="6" type="ORF">B0G62_105294</name>
</gene>
<evidence type="ECO:0000313" key="7">
    <source>
        <dbReference type="Proteomes" id="UP000237381"/>
    </source>
</evidence>
<dbReference type="RefSeq" id="WP_103704685.1">
    <property type="nucleotide sequence ID" value="NZ_PQGA01000005.1"/>
</dbReference>
<dbReference type="GO" id="GO:0016757">
    <property type="term" value="F:glycosyltransferase activity"/>
    <property type="evidence" value="ECO:0007669"/>
    <property type="project" value="UniProtKB-KW"/>
</dbReference>
<comment type="caution">
    <text evidence="6">The sequence shown here is derived from an EMBL/GenBank/DDBJ whole genome shotgun (WGS) entry which is preliminary data.</text>
</comment>
<keyword evidence="3 6" id="KW-0808">Transferase</keyword>
<dbReference type="OrthoDB" id="9787979at2"/>
<feature type="compositionally biased region" description="Low complexity" evidence="4">
    <location>
        <begin position="1"/>
        <end position="15"/>
    </location>
</feature>
<dbReference type="InterPro" id="IPR050834">
    <property type="entry name" value="Glycosyltransf_2"/>
</dbReference>
<evidence type="ECO:0000256" key="1">
    <source>
        <dbReference type="ARBA" id="ARBA00006739"/>
    </source>
</evidence>
<feature type="region of interest" description="Disordered" evidence="4">
    <location>
        <begin position="1"/>
        <end position="23"/>
    </location>
</feature>
<evidence type="ECO:0000313" key="6">
    <source>
        <dbReference type="EMBL" id="POR52324.1"/>
    </source>
</evidence>
<dbReference type="Gene3D" id="3.90.550.10">
    <property type="entry name" value="Spore Coat Polysaccharide Biosynthesis Protein SpsA, Chain A"/>
    <property type="match status" value="1"/>
</dbReference>
<dbReference type="AlphaFoldDB" id="A0A2S4MC81"/>
<organism evidence="6 7">
    <name type="scientific">Paraburkholderia eburnea</name>
    <dbReference type="NCBI Taxonomy" id="1189126"/>
    <lineage>
        <taxon>Bacteria</taxon>
        <taxon>Pseudomonadati</taxon>
        <taxon>Pseudomonadota</taxon>
        <taxon>Betaproteobacteria</taxon>
        <taxon>Burkholderiales</taxon>
        <taxon>Burkholderiaceae</taxon>
        <taxon>Paraburkholderia</taxon>
    </lineage>
</organism>
<dbReference type="PANTHER" id="PTHR43685">
    <property type="entry name" value="GLYCOSYLTRANSFERASE"/>
    <property type="match status" value="1"/>
</dbReference>
<proteinExistence type="inferred from homology"/>
<keyword evidence="7" id="KW-1185">Reference proteome</keyword>
<dbReference type="InterPro" id="IPR029044">
    <property type="entry name" value="Nucleotide-diphossugar_trans"/>
</dbReference>
<evidence type="ECO:0000256" key="3">
    <source>
        <dbReference type="ARBA" id="ARBA00022679"/>
    </source>
</evidence>
<dbReference type="SUPFAM" id="SSF53448">
    <property type="entry name" value="Nucleotide-diphospho-sugar transferases"/>
    <property type="match status" value="1"/>
</dbReference>
<comment type="similarity">
    <text evidence="1">Belongs to the glycosyltransferase 2 family.</text>
</comment>
<dbReference type="PANTHER" id="PTHR43685:SF5">
    <property type="entry name" value="GLYCOSYLTRANSFERASE EPSE-RELATED"/>
    <property type="match status" value="1"/>
</dbReference>